<dbReference type="SUPFAM" id="SSF47928">
    <property type="entry name" value="N-terminal domain of the delta subunit of the F1F0-ATP synthase"/>
    <property type="match status" value="1"/>
</dbReference>
<keyword evidence="4 7" id="KW-0406">Ion transport</keyword>
<proteinExistence type="inferred from homology"/>
<accession>A0A1I3DNH0</accession>
<dbReference type="GO" id="GO:0046933">
    <property type="term" value="F:proton-transporting ATP synthase activity, rotational mechanism"/>
    <property type="evidence" value="ECO:0007669"/>
    <property type="project" value="UniProtKB-UniRule"/>
</dbReference>
<keyword evidence="6 7" id="KW-0066">ATP synthesis</keyword>
<gene>
    <name evidence="7" type="primary">atpH</name>
    <name evidence="8" type="ORF">SAMN04487861_10745</name>
</gene>
<evidence type="ECO:0000313" key="8">
    <source>
        <dbReference type="EMBL" id="SFH88275.1"/>
    </source>
</evidence>
<keyword evidence="3 7" id="KW-0375">Hydrogen ion transport</keyword>
<dbReference type="Pfam" id="PF00213">
    <property type="entry name" value="OSCP"/>
    <property type="match status" value="1"/>
</dbReference>
<evidence type="ECO:0000256" key="1">
    <source>
        <dbReference type="ARBA" id="ARBA00004370"/>
    </source>
</evidence>
<keyword evidence="7" id="KW-0139">CF(1)</keyword>
<dbReference type="NCBIfam" id="TIGR01145">
    <property type="entry name" value="ATP_synt_delta"/>
    <property type="match status" value="1"/>
</dbReference>
<keyword evidence="7" id="KW-1003">Cell membrane</keyword>
<evidence type="ECO:0000256" key="7">
    <source>
        <dbReference type="HAMAP-Rule" id="MF_01416"/>
    </source>
</evidence>
<dbReference type="GO" id="GO:0005886">
    <property type="term" value="C:plasma membrane"/>
    <property type="evidence" value="ECO:0007669"/>
    <property type="project" value="UniProtKB-SubCell"/>
</dbReference>
<evidence type="ECO:0000256" key="3">
    <source>
        <dbReference type="ARBA" id="ARBA00022781"/>
    </source>
</evidence>
<comment type="similarity">
    <text evidence="7">Belongs to the ATPase delta chain family.</text>
</comment>
<organism evidence="8 9">
    <name type="scientific">Selenomonas ruminantium</name>
    <dbReference type="NCBI Taxonomy" id="971"/>
    <lineage>
        <taxon>Bacteria</taxon>
        <taxon>Bacillati</taxon>
        <taxon>Bacillota</taxon>
        <taxon>Negativicutes</taxon>
        <taxon>Selenomonadales</taxon>
        <taxon>Selenomonadaceae</taxon>
        <taxon>Selenomonas</taxon>
    </lineage>
</organism>
<evidence type="ECO:0000256" key="2">
    <source>
        <dbReference type="ARBA" id="ARBA00022448"/>
    </source>
</evidence>
<dbReference type="OrthoDB" id="9802471at2"/>
<dbReference type="PRINTS" id="PR00125">
    <property type="entry name" value="ATPASEDELTA"/>
</dbReference>
<dbReference type="AlphaFoldDB" id="A0A1I3DNH0"/>
<evidence type="ECO:0000313" key="9">
    <source>
        <dbReference type="Proteomes" id="UP000183639"/>
    </source>
</evidence>
<keyword evidence="2 7" id="KW-0813">Transport</keyword>
<dbReference type="Proteomes" id="UP000183639">
    <property type="component" value="Unassembled WGS sequence"/>
</dbReference>
<dbReference type="EMBL" id="FOQK01000007">
    <property type="protein sequence ID" value="SFH88275.1"/>
    <property type="molecule type" value="Genomic_DNA"/>
</dbReference>
<name>A0A1I3DNH0_SELRU</name>
<comment type="function">
    <text evidence="7">This protein is part of the stalk that links CF(0) to CF(1). It either transmits conformational changes from CF(0) to CF(1) or is implicated in proton conduction.</text>
</comment>
<comment type="subcellular location">
    <subcellularLocation>
        <location evidence="7">Cell membrane</location>
        <topology evidence="7">Peripheral membrane protein</topology>
    </subcellularLocation>
    <subcellularLocation>
        <location evidence="1">Membrane</location>
    </subcellularLocation>
</comment>
<sequence length="180" mass="19726">MLNLQLARKYSRAIFEIAQEEDKLVEYGKELADVRAGLDSVPEAAAFLSNPQVETKAKKELLAKMFAGELSANVSNFLMLLVDKRRIALLAAIEDEYRGLSNEARGILIADVTTAEPAGEAQQQAIRAKIAQVTGKKVELRLHEDKDIIGGVVVKIGDRRIDGSVAGRLETLKKELLANK</sequence>
<reference evidence="8 9" key="1">
    <citation type="submission" date="2016-10" db="EMBL/GenBank/DDBJ databases">
        <authorList>
            <person name="de Groot N.N."/>
        </authorList>
    </citation>
    <scope>NUCLEOTIDE SEQUENCE [LARGE SCALE GENOMIC DNA]</scope>
    <source>
        <strain evidence="8 9">Z108</strain>
    </source>
</reference>
<dbReference type="InterPro" id="IPR026015">
    <property type="entry name" value="ATP_synth_OSCP/delta_N_sf"/>
</dbReference>
<dbReference type="InterPro" id="IPR000711">
    <property type="entry name" value="ATPase_OSCP/dsu"/>
</dbReference>
<dbReference type="NCBIfam" id="NF004402">
    <property type="entry name" value="PRK05758.2-2"/>
    <property type="match status" value="1"/>
</dbReference>
<evidence type="ECO:0000256" key="5">
    <source>
        <dbReference type="ARBA" id="ARBA00023136"/>
    </source>
</evidence>
<dbReference type="Gene3D" id="1.10.520.20">
    <property type="entry name" value="N-terminal domain of the delta subunit of the F1F0-ATP synthase"/>
    <property type="match status" value="1"/>
</dbReference>
<evidence type="ECO:0000256" key="4">
    <source>
        <dbReference type="ARBA" id="ARBA00023065"/>
    </source>
</evidence>
<dbReference type="RefSeq" id="WP_075442738.1">
    <property type="nucleotide sequence ID" value="NZ_FOQK01000007.1"/>
</dbReference>
<protein>
    <recommendedName>
        <fullName evidence="7">ATP synthase subunit delta</fullName>
    </recommendedName>
    <alternativeName>
        <fullName evidence="7">ATP synthase F(1) sector subunit delta</fullName>
    </alternativeName>
    <alternativeName>
        <fullName evidence="7">F-type ATPase subunit delta</fullName>
        <shortName evidence="7">F-ATPase subunit delta</shortName>
    </alternativeName>
</protein>
<dbReference type="NCBIfam" id="NF004403">
    <property type="entry name" value="PRK05758.2-4"/>
    <property type="match status" value="1"/>
</dbReference>
<dbReference type="PANTHER" id="PTHR11910">
    <property type="entry name" value="ATP SYNTHASE DELTA CHAIN"/>
    <property type="match status" value="1"/>
</dbReference>
<dbReference type="GO" id="GO:0045259">
    <property type="term" value="C:proton-transporting ATP synthase complex"/>
    <property type="evidence" value="ECO:0007669"/>
    <property type="project" value="UniProtKB-KW"/>
</dbReference>
<keyword evidence="5 7" id="KW-0472">Membrane</keyword>
<dbReference type="HAMAP" id="MF_01416">
    <property type="entry name" value="ATP_synth_delta_bact"/>
    <property type="match status" value="1"/>
</dbReference>
<comment type="function">
    <text evidence="7">F(1)F(0) ATP synthase produces ATP from ADP in the presence of a proton or sodium gradient. F-type ATPases consist of two structural domains, F(1) containing the extramembraneous catalytic core and F(0) containing the membrane proton channel, linked together by a central stalk and a peripheral stalk. During catalysis, ATP synthesis in the catalytic domain of F(1) is coupled via a rotary mechanism of the central stalk subunits to proton translocation.</text>
</comment>
<evidence type="ECO:0000256" key="6">
    <source>
        <dbReference type="ARBA" id="ARBA00023310"/>
    </source>
</evidence>